<evidence type="ECO:0000313" key="2">
    <source>
        <dbReference type="EMBL" id="GAF98047.1"/>
    </source>
</evidence>
<organism evidence="2">
    <name type="scientific">marine sediment metagenome</name>
    <dbReference type="NCBI Taxonomy" id="412755"/>
    <lineage>
        <taxon>unclassified sequences</taxon>
        <taxon>metagenomes</taxon>
        <taxon>ecological metagenomes</taxon>
    </lineage>
</organism>
<dbReference type="GO" id="GO:0120147">
    <property type="term" value="F:formylglycine-generating oxidase activity"/>
    <property type="evidence" value="ECO:0007669"/>
    <property type="project" value="TreeGrafter"/>
</dbReference>
<name>X0UCE4_9ZZZZ</name>
<protein>
    <recommendedName>
        <fullName evidence="1">Sulfatase-modifying factor enzyme-like domain-containing protein</fullName>
    </recommendedName>
</protein>
<dbReference type="PANTHER" id="PTHR23150">
    <property type="entry name" value="SULFATASE MODIFYING FACTOR 1, 2"/>
    <property type="match status" value="1"/>
</dbReference>
<dbReference type="InterPro" id="IPR051043">
    <property type="entry name" value="Sulfatase_Mod_Factor_Kinase"/>
</dbReference>
<comment type="caution">
    <text evidence="2">The sequence shown here is derived from an EMBL/GenBank/DDBJ whole genome shotgun (WGS) entry which is preliminary data.</text>
</comment>
<dbReference type="PANTHER" id="PTHR23150:SF19">
    <property type="entry name" value="FORMYLGLYCINE-GENERATING ENZYME"/>
    <property type="match status" value="1"/>
</dbReference>
<sequence length="278" mass="30906">MKHISITILAGLLLSAASLLAEDLTITSFSSNGELTWTFPTNGVSEYRIEWSSDLENGQWSDLENGMSGIVLTGATMTAEVPMFYRVKAIGASPTNMIYIPAGRFYMGNCMDPSEGNANELPVHRVYVNAFYMDRFSTTKKLWDDVYIWATNNGYTFTTPGAGDSPTNPVTTVNWYSCVKWANARSEMEGLTPCYYMNSETTQVYRTGEFSISNNCVIWDVDGYRLPTEAEWEKASRGGASGYRFSWADNTISHGRANYTSHAETSYDLSGGGHHPDY</sequence>
<feature type="domain" description="Sulfatase-modifying factor enzyme-like" evidence="1">
    <location>
        <begin position="95"/>
        <end position="255"/>
    </location>
</feature>
<dbReference type="Gene3D" id="3.90.1580.10">
    <property type="entry name" value="paralog of FGE (formylglycine-generating enzyme)"/>
    <property type="match status" value="1"/>
</dbReference>
<evidence type="ECO:0000259" key="1">
    <source>
        <dbReference type="Pfam" id="PF03781"/>
    </source>
</evidence>
<dbReference type="EMBL" id="BARS01010865">
    <property type="protein sequence ID" value="GAF98047.1"/>
    <property type="molecule type" value="Genomic_DNA"/>
</dbReference>
<feature type="non-terminal residue" evidence="2">
    <location>
        <position position="278"/>
    </location>
</feature>
<accession>X0UCE4</accession>
<dbReference type="InterPro" id="IPR042095">
    <property type="entry name" value="SUMF_sf"/>
</dbReference>
<dbReference type="SUPFAM" id="SSF56436">
    <property type="entry name" value="C-type lectin-like"/>
    <property type="match status" value="1"/>
</dbReference>
<dbReference type="InterPro" id="IPR016187">
    <property type="entry name" value="CTDL_fold"/>
</dbReference>
<dbReference type="Pfam" id="PF03781">
    <property type="entry name" value="FGE-sulfatase"/>
    <property type="match status" value="1"/>
</dbReference>
<reference evidence="2" key="1">
    <citation type="journal article" date="2014" name="Front. Microbiol.">
        <title>High frequency of phylogenetically diverse reductive dehalogenase-homologous genes in deep subseafloor sedimentary metagenomes.</title>
        <authorList>
            <person name="Kawai M."/>
            <person name="Futagami T."/>
            <person name="Toyoda A."/>
            <person name="Takaki Y."/>
            <person name="Nishi S."/>
            <person name="Hori S."/>
            <person name="Arai W."/>
            <person name="Tsubouchi T."/>
            <person name="Morono Y."/>
            <person name="Uchiyama I."/>
            <person name="Ito T."/>
            <person name="Fujiyama A."/>
            <person name="Inagaki F."/>
            <person name="Takami H."/>
        </authorList>
    </citation>
    <scope>NUCLEOTIDE SEQUENCE</scope>
    <source>
        <strain evidence="2">Expedition CK06-06</strain>
    </source>
</reference>
<proteinExistence type="predicted"/>
<dbReference type="AlphaFoldDB" id="X0UCE4"/>
<gene>
    <name evidence="2" type="ORF">S01H1_19973</name>
</gene>
<dbReference type="InterPro" id="IPR005532">
    <property type="entry name" value="SUMF_dom"/>
</dbReference>